<organism evidence="1 2">
    <name type="scientific">Ktedonospora formicarum</name>
    <dbReference type="NCBI Taxonomy" id="2778364"/>
    <lineage>
        <taxon>Bacteria</taxon>
        <taxon>Bacillati</taxon>
        <taxon>Chloroflexota</taxon>
        <taxon>Ktedonobacteria</taxon>
        <taxon>Ktedonobacterales</taxon>
        <taxon>Ktedonobacteraceae</taxon>
        <taxon>Ktedonospora</taxon>
    </lineage>
</organism>
<reference evidence="1" key="1">
    <citation type="submission" date="2020-10" db="EMBL/GenBank/DDBJ databases">
        <title>Taxonomic study of unclassified bacteria belonging to the class Ktedonobacteria.</title>
        <authorList>
            <person name="Yabe S."/>
            <person name="Wang C.M."/>
            <person name="Zheng Y."/>
            <person name="Sakai Y."/>
            <person name="Cavaletti L."/>
            <person name="Monciardini P."/>
            <person name="Donadio S."/>
        </authorList>
    </citation>
    <scope>NUCLEOTIDE SEQUENCE</scope>
    <source>
        <strain evidence="1">SOSP1-1</strain>
    </source>
</reference>
<dbReference type="InterPro" id="IPR016032">
    <property type="entry name" value="Sig_transdc_resp-reg_C-effctor"/>
</dbReference>
<evidence type="ECO:0000313" key="1">
    <source>
        <dbReference type="EMBL" id="GHO49359.1"/>
    </source>
</evidence>
<dbReference type="RefSeq" id="WP_220198495.1">
    <property type="nucleotide sequence ID" value="NZ_BNJF01000005.1"/>
</dbReference>
<dbReference type="SUPFAM" id="SSF46894">
    <property type="entry name" value="C-terminal effector domain of the bipartite response regulators"/>
    <property type="match status" value="1"/>
</dbReference>
<evidence type="ECO:0008006" key="3">
    <source>
        <dbReference type="Google" id="ProtNLM"/>
    </source>
</evidence>
<dbReference type="Gene3D" id="1.10.10.10">
    <property type="entry name" value="Winged helix-like DNA-binding domain superfamily/Winged helix DNA-binding domain"/>
    <property type="match status" value="1"/>
</dbReference>
<comment type="caution">
    <text evidence="1">The sequence shown here is derived from an EMBL/GenBank/DDBJ whole genome shotgun (WGS) entry which is preliminary data.</text>
</comment>
<protein>
    <recommendedName>
        <fullName evidence="3">OmpR/PhoB-type domain-containing protein</fullName>
    </recommendedName>
</protein>
<evidence type="ECO:0000313" key="2">
    <source>
        <dbReference type="Proteomes" id="UP000612362"/>
    </source>
</evidence>
<dbReference type="AlphaFoldDB" id="A0A8J3IDJ3"/>
<proteinExistence type="predicted"/>
<accession>A0A8J3IDJ3</accession>
<dbReference type="Proteomes" id="UP000612362">
    <property type="component" value="Unassembled WGS sequence"/>
</dbReference>
<dbReference type="GO" id="GO:0003677">
    <property type="term" value="F:DNA binding"/>
    <property type="evidence" value="ECO:0007669"/>
    <property type="project" value="InterPro"/>
</dbReference>
<name>A0A8J3IDJ3_9CHLR</name>
<sequence>MAISHRLFAPVEIHEQTAIGVRDVQWDTRRHCIAIDGSQIMLTATEYRLLFPLRYGQPVTYADLARMAYEYKIDDKVRMMMDKHIDRIRGKLRGTGIYVYCVLNYGYLLLPENS</sequence>
<keyword evidence="2" id="KW-1185">Reference proteome</keyword>
<dbReference type="InterPro" id="IPR036388">
    <property type="entry name" value="WH-like_DNA-bd_sf"/>
</dbReference>
<dbReference type="EMBL" id="BNJF01000005">
    <property type="protein sequence ID" value="GHO49359.1"/>
    <property type="molecule type" value="Genomic_DNA"/>
</dbReference>
<gene>
    <name evidence="1" type="ORF">KSX_75220</name>
</gene>
<dbReference type="GO" id="GO:0006355">
    <property type="term" value="P:regulation of DNA-templated transcription"/>
    <property type="evidence" value="ECO:0007669"/>
    <property type="project" value="InterPro"/>
</dbReference>